<keyword evidence="3 6" id="KW-0812">Transmembrane</keyword>
<comment type="similarity">
    <text evidence="2">Belongs to the EamA transporter family.</text>
</comment>
<feature type="transmembrane region" description="Helical" evidence="6">
    <location>
        <begin position="12"/>
        <end position="32"/>
    </location>
</feature>
<evidence type="ECO:0000256" key="2">
    <source>
        <dbReference type="ARBA" id="ARBA00007362"/>
    </source>
</evidence>
<name>A0ABQ4E3W6_9ACTN</name>
<keyword evidence="4 6" id="KW-1133">Transmembrane helix</keyword>
<feature type="transmembrane region" description="Helical" evidence="6">
    <location>
        <begin position="195"/>
        <end position="215"/>
    </location>
</feature>
<keyword evidence="9" id="KW-1185">Reference proteome</keyword>
<feature type="transmembrane region" description="Helical" evidence="6">
    <location>
        <begin position="261"/>
        <end position="281"/>
    </location>
</feature>
<comment type="subcellular location">
    <subcellularLocation>
        <location evidence="1">Membrane</location>
        <topology evidence="1">Multi-pass membrane protein</topology>
    </subcellularLocation>
</comment>
<protein>
    <submittedName>
        <fullName evidence="8">Drug/metabolite exporter YedA</fullName>
    </submittedName>
</protein>
<feature type="transmembrane region" description="Helical" evidence="6">
    <location>
        <begin position="287"/>
        <end position="305"/>
    </location>
</feature>
<evidence type="ECO:0000313" key="8">
    <source>
        <dbReference type="EMBL" id="GIG89012.1"/>
    </source>
</evidence>
<feature type="transmembrane region" description="Helical" evidence="6">
    <location>
        <begin position="77"/>
        <end position="99"/>
    </location>
</feature>
<evidence type="ECO:0000256" key="3">
    <source>
        <dbReference type="ARBA" id="ARBA00022692"/>
    </source>
</evidence>
<organism evidence="8 9">
    <name type="scientific">Plantactinospora endophytica</name>
    <dbReference type="NCBI Taxonomy" id="673535"/>
    <lineage>
        <taxon>Bacteria</taxon>
        <taxon>Bacillati</taxon>
        <taxon>Actinomycetota</taxon>
        <taxon>Actinomycetes</taxon>
        <taxon>Micromonosporales</taxon>
        <taxon>Micromonosporaceae</taxon>
        <taxon>Plantactinospora</taxon>
    </lineage>
</organism>
<feature type="transmembrane region" description="Helical" evidence="6">
    <location>
        <begin position="137"/>
        <end position="155"/>
    </location>
</feature>
<dbReference type="Pfam" id="PF00892">
    <property type="entry name" value="EamA"/>
    <property type="match status" value="2"/>
</dbReference>
<feature type="domain" description="EamA" evidence="7">
    <location>
        <begin position="22"/>
        <end position="154"/>
    </location>
</feature>
<dbReference type="PANTHER" id="PTHR32322:SF2">
    <property type="entry name" value="EAMA DOMAIN-CONTAINING PROTEIN"/>
    <property type="match status" value="1"/>
</dbReference>
<proteinExistence type="inferred from homology"/>
<feature type="transmembrane region" description="Helical" evidence="6">
    <location>
        <begin position="44"/>
        <end position="65"/>
    </location>
</feature>
<feature type="transmembrane region" description="Helical" evidence="6">
    <location>
        <begin position="105"/>
        <end position="125"/>
    </location>
</feature>
<keyword evidence="5 6" id="KW-0472">Membrane</keyword>
<dbReference type="EMBL" id="BONW01000019">
    <property type="protein sequence ID" value="GIG89012.1"/>
    <property type="molecule type" value="Genomic_DNA"/>
</dbReference>
<evidence type="ECO:0000256" key="6">
    <source>
        <dbReference type="SAM" id="Phobius"/>
    </source>
</evidence>
<sequence length="320" mass="32038">MAARSGEPPTARAALVWIALGIVYLVWGSTYLGIRVAVETLPPLLSACARFAVAAGVLAVVLRLWRGPGALRVTRRQLGSAALVGVLLLAGGNGLVVLAESGPPSIAVSSGIAALLVAIVPLLVVVLRAGTGDRPGLATLLGVSAGFAGLVLLVLPTGGAGAAPVVGALTVVGAAVCWSVGSFVSGRLDMPRDPFVATVYEMLAGSAALAVLGAARGEAHGLDLGAVSTRSWLALGYLSVAGSLVAFTAYVWLLQNASISLVATYAYVNPVVAVSLGALLLDESVTGQVLLGGAVIVLGVALVVSTERPRARATRERAGT</sequence>
<feature type="domain" description="EamA" evidence="7">
    <location>
        <begin position="167"/>
        <end position="304"/>
    </location>
</feature>
<comment type="caution">
    <text evidence="8">The sequence shown here is derived from an EMBL/GenBank/DDBJ whole genome shotgun (WGS) entry which is preliminary data.</text>
</comment>
<evidence type="ECO:0000256" key="4">
    <source>
        <dbReference type="ARBA" id="ARBA00022989"/>
    </source>
</evidence>
<gene>
    <name evidence="8" type="primary">yedA</name>
    <name evidence="8" type="ORF">Pen02_39480</name>
</gene>
<dbReference type="SUPFAM" id="SSF103481">
    <property type="entry name" value="Multidrug resistance efflux transporter EmrE"/>
    <property type="match status" value="1"/>
</dbReference>
<evidence type="ECO:0000259" key="7">
    <source>
        <dbReference type="Pfam" id="PF00892"/>
    </source>
</evidence>
<dbReference type="InterPro" id="IPR000620">
    <property type="entry name" value="EamA_dom"/>
</dbReference>
<dbReference type="InterPro" id="IPR050638">
    <property type="entry name" value="AA-Vitamin_Transporters"/>
</dbReference>
<feature type="transmembrane region" description="Helical" evidence="6">
    <location>
        <begin position="235"/>
        <end position="254"/>
    </location>
</feature>
<reference evidence="8 9" key="1">
    <citation type="submission" date="2021-01" db="EMBL/GenBank/DDBJ databases">
        <title>Whole genome shotgun sequence of Plantactinospora endophytica NBRC 110450.</title>
        <authorList>
            <person name="Komaki H."/>
            <person name="Tamura T."/>
        </authorList>
    </citation>
    <scope>NUCLEOTIDE SEQUENCE [LARGE SCALE GENOMIC DNA]</scope>
    <source>
        <strain evidence="8 9">NBRC 110450</strain>
    </source>
</reference>
<dbReference type="PANTHER" id="PTHR32322">
    <property type="entry name" value="INNER MEMBRANE TRANSPORTER"/>
    <property type="match status" value="1"/>
</dbReference>
<feature type="transmembrane region" description="Helical" evidence="6">
    <location>
        <begin position="161"/>
        <end position="183"/>
    </location>
</feature>
<evidence type="ECO:0000256" key="5">
    <source>
        <dbReference type="ARBA" id="ARBA00023136"/>
    </source>
</evidence>
<dbReference type="Proteomes" id="UP000646749">
    <property type="component" value="Unassembled WGS sequence"/>
</dbReference>
<evidence type="ECO:0000256" key="1">
    <source>
        <dbReference type="ARBA" id="ARBA00004141"/>
    </source>
</evidence>
<dbReference type="InterPro" id="IPR037185">
    <property type="entry name" value="EmrE-like"/>
</dbReference>
<evidence type="ECO:0000313" key="9">
    <source>
        <dbReference type="Proteomes" id="UP000646749"/>
    </source>
</evidence>
<accession>A0ABQ4E3W6</accession>